<evidence type="ECO:0000256" key="1">
    <source>
        <dbReference type="SAM" id="MobiDB-lite"/>
    </source>
</evidence>
<proteinExistence type="predicted"/>
<keyword evidence="3" id="KW-1185">Reference proteome</keyword>
<evidence type="ECO:0000313" key="2">
    <source>
        <dbReference type="EMBL" id="KAI5330209.1"/>
    </source>
</evidence>
<organism evidence="2 3">
    <name type="scientific">Prunus dulcis</name>
    <name type="common">Almond</name>
    <name type="synonym">Amygdalus dulcis</name>
    <dbReference type="NCBI Taxonomy" id="3755"/>
    <lineage>
        <taxon>Eukaryota</taxon>
        <taxon>Viridiplantae</taxon>
        <taxon>Streptophyta</taxon>
        <taxon>Embryophyta</taxon>
        <taxon>Tracheophyta</taxon>
        <taxon>Spermatophyta</taxon>
        <taxon>Magnoliopsida</taxon>
        <taxon>eudicotyledons</taxon>
        <taxon>Gunneridae</taxon>
        <taxon>Pentapetalae</taxon>
        <taxon>rosids</taxon>
        <taxon>fabids</taxon>
        <taxon>Rosales</taxon>
        <taxon>Rosaceae</taxon>
        <taxon>Amygdaloideae</taxon>
        <taxon>Amygdaleae</taxon>
        <taxon>Prunus</taxon>
    </lineage>
</organism>
<reference evidence="2 3" key="1">
    <citation type="journal article" date="2022" name="G3 (Bethesda)">
        <title>Whole-genome sequence and methylome profiling of the almond [Prunus dulcis (Mill.) D.A. Webb] cultivar 'Nonpareil'.</title>
        <authorList>
            <person name="D'Amico-Willman K.M."/>
            <person name="Ouma W.Z."/>
            <person name="Meulia T."/>
            <person name="Sideli G.M."/>
            <person name="Gradziel T.M."/>
            <person name="Fresnedo-Ramirez J."/>
        </authorList>
    </citation>
    <scope>NUCLEOTIDE SEQUENCE [LARGE SCALE GENOMIC DNA]</scope>
    <source>
        <strain evidence="2">Clone GOH B32 T37-40</strain>
    </source>
</reference>
<comment type="caution">
    <text evidence="2">The sequence shown here is derived from an EMBL/GenBank/DDBJ whole genome shotgun (WGS) entry which is preliminary data.</text>
</comment>
<dbReference type="EMBL" id="JAJFAZ020000005">
    <property type="protein sequence ID" value="KAI5330209.1"/>
    <property type="molecule type" value="Genomic_DNA"/>
</dbReference>
<gene>
    <name evidence="2" type="ORF">L3X38_029607</name>
</gene>
<name>A0AAD4VRY9_PRUDU</name>
<sequence>MLRKISSVHLFSGKALDDLRHVRQEEVAVLAHGLAGAGSKDSELGSASKCMHGQRPRAGDGGEELFGDGSGSGDEKATSSRRWLWR</sequence>
<dbReference type="Proteomes" id="UP001054821">
    <property type="component" value="Chromosome 5"/>
</dbReference>
<accession>A0AAD4VRY9</accession>
<feature type="region of interest" description="Disordered" evidence="1">
    <location>
        <begin position="36"/>
        <end position="86"/>
    </location>
</feature>
<evidence type="ECO:0000313" key="3">
    <source>
        <dbReference type="Proteomes" id="UP001054821"/>
    </source>
</evidence>
<protein>
    <submittedName>
        <fullName evidence="2">Uncharacterized protein</fullName>
    </submittedName>
</protein>
<dbReference type="AlphaFoldDB" id="A0AAD4VRY9"/>